<keyword evidence="4 6" id="KW-1133">Transmembrane helix</keyword>
<evidence type="ECO:0000256" key="1">
    <source>
        <dbReference type="ARBA" id="ARBA00004651"/>
    </source>
</evidence>
<accession>A0A037ZIF4</accession>
<dbReference type="GO" id="GO:0005886">
    <property type="term" value="C:plasma membrane"/>
    <property type="evidence" value="ECO:0007669"/>
    <property type="project" value="UniProtKB-SubCell"/>
</dbReference>
<dbReference type="AlphaFoldDB" id="A0A037ZIF4"/>
<keyword evidence="5 6" id="KW-0472">Membrane</keyword>
<evidence type="ECO:0000256" key="5">
    <source>
        <dbReference type="ARBA" id="ARBA00023136"/>
    </source>
</evidence>
<dbReference type="PANTHER" id="PTHR35007:SF2">
    <property type="entry name" value="PILUS ASSEMBLE PROTEIN"/>
    <property type="match status" value="1"/>
</dbReference>
<comment type="caution">
    <text evidence="8">The sequence shown here is derived from an EMBL/GenBank/DDBJ whole genome shotgun (WGS) entry which is preliminary data.</text>
</comment>
<keyword evidence="9" id="KW-1185">Reference proteome</keyword>
<feature type="domain" description="Type II secretion system protein GspF" evidence="7">
    <location>
        <begin position="173"/>
        <end position="297"/>
    </location>
</feature>
<keyword evidence="2" id="KW-1003">Cell membrane</keyword>
<evidence type="ECO:0000256" key="4">
    <source>
        <dbReference type="ARBA" id="ARBA00022989"/>
    </source>
</evidence>
<dbReference type="Proteomes" id="UP000026249">
    <property type="component" value="Unassembled WGS sequence"/>
</dbReference>
<dbReference type="PANTHER" id="PTHR35007">
    <property type="entry name" value="INTEGRAL MEMBRANE PROTEIN-RELATED"/>
    <property type="match status" value="1"/>
</dbReference>
<name>A0A037ZIF4_9RHOB</name>
<reference evidence="8 9" key="1">
    <citation type="submission" date="2014-03" db="EMBL/GenBank/DDBJ databases">
        <title>Draft Genome Sequence of Actibacterium mucosum KCTC 23349, a Marine Alphaproteobacterium with Complex Ionic Requirements Isolated from Mediterranean Seawater at Malvarrosa Beach, Valencia, Spain.</title>
        <authorList>
            <person name="Arahal D.R."/>
            <person name="Shao Z."/>
            <person name="Lai Q."/>
            <person name="Pujalte M.J."/>
        </authorList>
    </citation>
    <scope>NUCLEOTIDE SEQUENCE [LARGE SCALE GENOMIC DNA]</scope>
    <source>
        <strain evidence="8 9">KCTC 23349</strain>
    </source>
</reference>
<feature type="transmembrane region" description="Helical" evidence="6">
    <location>
        <begin position="134"/>
        <end position="155"/>
    </location>
</feature>
<protein>
    <recommendedName>
        <fullName evidence="7">Type II secretion system protein GspF domain-containing protein</fullName>
    </recommendedName>
</protein>
<gene>
    <name evidence="8" type="ORF">ACMU_08910</name>
</gene>
<evidence type="ECO:0000256" key="2">
    <source>
        <dbReference type="ARBA" id="ARBA00022475"/>
    </source>
</evidence>
<sequence length="308" mass="33328">MTSIDPNLLYSGAIFVVVFALGLAVLHAGLAFFEAQLSAADRAGLGQTPGSDQANWNDEAWRMAFFYRLAPRSLTAPEGMAAEFDDLFWSGGRPVGALTGDQFLVGCMMMTIMSAIVLTITFAVASFIVPVSPLFALGTIIVVPLLIGFNQMTLIRRKAKEHMADVVREIPYFLDLLVLVLQAGGNFRTAIETYIQSVPSGAMRREAQMIRQQLSLQGDAASLMQLAERIPDQAIEQVIGTIAKGIETGGDPTKDAEQAERLRLIRQENANALAKSISTKMNLITFVALGAVFLSIFATVYPMISAFG</sequence>
<evidence type="ECO:0000259" key="7">
    <source>
        <dbReference type="Pfam" id="PF00482"/>
    </source>
</evidence>
<feature type="transmembrane region" description="Helical" evidence="6">
    <location>
        <begin position="12"/>
        <end position="33"/>
    </location>
</feature>
<dbReference type="EMBL" id="JFKE01000003">
    <property type="protein sequence ID" value="KAJ55878.1"/>
    <property type="molecule type" value="Genomic_DNA"/>
</dbReference>
<comment type="subcellular location">
    <subcellularLocation>
        <location evidence="1">Cell membrane</location>
        <topology evidence="1">Multi-pass membrane protein</topology>
    </subcellularLocation>
</comment>
<proteinExistence type="predicted"/>
<dbReference type="STRING" id="1454373.ACMU_08910"/>
<feature type="transmembrane region" description="Helical" evidence="6">
    <location>
        <begin position="283"/>
        <end position="304"/>
    </location>
</feature>
<organism evidence="8 9">
    <name type="scientific">Actibacterium mucosum KCTC 23349</name>
    <dbReference type="NCBI Taxonomy" id="1454373"/>
    <lineage>
        <taxon>Bacteria</taxon>
        <taxon>Pseudomonadati</taxon>
        <taxon>Pseudomonadota</taxon>
        <taxon>Alphaproteobacteria</taxon>
        <taxon>Rhodobacterales</taxon>
        <taxon>Roseobacteraceae</taxon>
        <taxon>Actibacterium</taxon>
    </lineage>
</organism>
<evidence type="ECO:0000313" key="9">
    <source>
        <dbReference type="Proteomes" id="UP000026249"/>
    </source>
</evidence>
<evidence type="ECO:0000313" key="8">
    <source>
        <dbReference type="EMBL" id="KAJ55878.1"/>
    </source>
</evidence>
<evidence type="ECO:0000256" key="6">
    <source>
        <dbReference type="SAM" id="Phobius"/>
    </source>
</evidence>
<dbReference type="OrthoDB" id="8400106at2"/>
<feature type="transmembrane region" description="Helical" evidence="6">
    <location>
        <begin position="103"/>
        <end position="128"/>
    </location>
</feature>
<dbReference type="InterPro" id="IPR018076">
    <property type="entry name" value="T2SS_GspF_dom"/>
</dbReference>
<dbReference type="RefSeq" id="WP_035257889.1">
    <property type="nucleotide sequence ID" value="NZ_JFKE01000003.1"/>
</dbReference>
<evidence type="ECO:0000256" key="3">
    <source>
        <dbReference type="ARBA" id="ARBA00022692"/>
    </source>
</evidence>
<dbReference type="Pfam" id="PF00482">
    <property type="entry name" value="T2SSF"/>
    <property type="match status" value="1"/>
</dbReference>
<keyword evidence="3 6" id="KW-0812">Transmembrane</keyword>